<dbReference type="SUPFAM" id="SSF52047">
    <property type="entry name" value="RNI-like"/>
    <property type="match status" value="1"/>
</dbReference>
<dbReference type="GO" id="GO:0005930">
    <property type="term" value="C:axoneme"/>
    <property type="evidence" value="ECO:0007669"/>
    <property type="project" value="UniProtKB-SubCell"/>
</dbReference>
<dbReference type="AlphaFoldDB" id="A0AAD5DPP7"/>
<comment type="caution">
    <text evidence="2">The sequence shown here is derived from an EMBL/GenBank/DDBJ whole genome shotgun (WGS) entry which is preliminary data.</text>
</comment>
<evidence type="ECO:0000313" key="2">
    <source>
        <dbReference type="EMBL" id="KAI7839670.1"/>
    </source>
</evidence>
<dbReference type="InterPro" id="IPR032675">
    <property type="entry name" value="LRR_dom_sf"/>
</dbReference>
<name>A0AAD5DPP7_9CHLO</name>
<dbReference type="Proteomes" id="UP001205105">
    <property type="component" value="Unassembled WGS sequence"/>
</dbReference>
<gene>
    <name evidence="2" type="ORF">COHA_006479</name>
</gene>
<protein>
    <submittedName>
        <fullName evidence="2">Uncharacterized protein</fullName>
    </submittedName>
</protein>
<dbReference type="Gene3D" id="3.80.10.10">
    <property type="entry name" value="Ribonuclease Inhibitor"/>
    <property type="match status" value="1"/>
</dbReference>
<reference evidence="2" key="1">
    <citation type="submission" date="2020-11" db="EMBL/GenBank/DDBJ databases">
        <title>Chlorella ohadii genome sequencing and assembly.</title>
        <authorList>
            <person name="Murik O."/>
            <person name="Treves H."/>
            <person name="Kedem I."/>
            <person name="Shotland Y."/>
            <person name="Kaplan A."/>
        </authorList>
    </citation>
    <scope>NUCLEOTIDE SEQUENCE</scope>
    <source>
        <strain evidence="2">1</strain>
    </source>
</reference>
<organism evidence="2 3">
    <name type="scientific">Chlorella ohadii</name>
    <dbReference type="NCBI Taxonomy" id="2649997"/>
    <lineage>
        <taxon>Eukaryota</taxon>
        <taxon>Viridiplantae</taxon>
        <taxon>Chlorophyta</taxon>
        <taxon>core chlorophytes</taxon>
        <taxon>Trebouxiophyceae</taxon>
        <taxon>Chlorellales</taxon>
        <taxon>Chlorellaceae</taxon>
        <taxon>Chlorella clade</taxon>
        <taxon>Chlorella</taxon>
    </lineage>
</organism>
<evidence type="ECO:0000256" key="1">
    <source>
        <dbReference type="ARBA" id="ARBA00004430"/>
    </source>
</evidence>
<sequence>MGPAAALPPALTRLHLGYFFEDQEECPPQVAPLTRLAHLYLETVQCRPIIFAALSHVGSLTALQLNNCRRLPPPEVLRPLTNLRTLAISTYDVSDEARAAIDAALRALPQLTTLYLRLSPPLPPAVTALARLRRFGWVLFRALQFDILPAGPWLASLRRLALVGAVPVDRLQALQAATQLEHLGLDRMLPAGAPDVPSEPASLLVSSESTRLLQFASHHPTLHQLQLSGYWGLSREELQATAAGLAAPHLAVSFVECIADLLSAAVPDLDEGFLRMYMWPSPL</sequence>
<dbReference type="EMBL" id="JADXDR010000095">
    <property type="protein sequence ID" value="KAI7839670.1"/>
    <property type="molecule type" value="Genomic_DNA"/>
</dbReference>
<proteinExistence type="predicted"/>
<evidence type="ECO:0000313" key="3">
    <source>
        <dbReference type="Proteomes" id="UP001205105"/>
    </source>
</evidence>
<comment type="subcellular location">
    <subcellularLocation>
        <location evidence="1">Cytoplasm</location>
        <location evidence="1">Cytoskeleton</location>
        <location evidence="1">Cilium axoneme</location>
    </subcellularLocation>
</comment>
<keyword evidence="3" id="KW-1185">Reference proteome</keyword>
<accession>A0AAD5DPP7</accession>